<organism evidence="1 2">
    <name type="scientific">Mycolicibacterium aubagnense</name>
    <dbReference type="NCBI Taxonomy" id="319707"/>
    <lineage>
        <taxon>Bacteria</taxon>
        <taxon>Bacillati</taxon>
        <taxon>Actinomycetota</taxon>
        <taxon>Actinomycetes</taxon>
        <taxon>Mycobacteriales</taxon>
        <taxon>Mycobacteriaceae</taxon>
        <taxon>Mycolicibacterium</taxon>
    </lineage>
</organism>
<accession>A0ABM7IMH7</accession>
<proteinExistence type="predicted"/>
<dbReference type="RefSeq" id="WP_138233547.1">
    <property type="nucleotide sequence ID" value="NZ_AP022577.1"/>
</dbReference>
<evidence type="ECO:0000313" key="2">
    <source>
        <dbReference type="Proteomes" id="UP000465609"/>
    </source>
</evidence>
<reference evidence="1 2" key="1">
    <citation type="journal article" date="2019" name="Emerg. Microbes Infect.">
        <title>Comprehensive subspecies identification of 175 nontuberculous mycobacteria species based on 7547 genomic profiles.</title>
        <authorList>
            <person name="Matsumoto Y."/>
            <person name="Kinjo T."/>
            <person name="Motooka D."/>
            <person name="Nabeya D."/>
            <person name="Jung N."/>
            <person name="Uechi K."/>
            <person name="Horii T."/>
            <person name="Iida T."/>
            <person name="Fujita J."/>
            <person name="Nakamura S."/>
        </authorList>
    </citation>
    <scope>NUCLEOTIDE SEQUENCE [LARGE SCALE GENOMIC DNA]</scope>
    <source>
        <strain evidence="1 2">JCM 15296</strain>
    </source>
</reference>
<protein>
    <recommendedName>
        <fullName evidence="3">DUF1653 domain-containing protein</fullName>
    </recommendedName>
</protein>
<dbReference type="Proteomes" id="UP000465609">
    <property type="component" value="Chromosome"/>
</dbReference>
<evidence type="ECO:0000313" key="1">
    <source>
        <dbReference type="EMBL" id="BBX88016.1"/>
    </source>
</evidence>
<evidence type="ECO:0008006" key="3">
    <source>
        <dbReference type="Google" id="ProtNLM"/>
    </source>
</evidence>
<keyword evidence="2" id="KW-1185">Reference proteome</keyword>
<gene>
    <name evidence="1" type="ORF">MAUB_58890</name>
</gene>
<name>A0ABM7IMH7_9MYCO</name>
<dbReference type="EMBL" id="AP022577">
    <property type="protein sequence ID" value="BBX88016.1"/>
    <property type="molecule type" value="Genomic_DNA"/>
</dbReference>
<sequence>MGSWKTEDVRGRTYAAGDLVELREMAEKGFEILYRVGVVHTDGALYLIRLTGVEDGVTVEAADIAEYVFPARLNVRAAQGF</sequence>